<gene>
    <name evidence="2" type="ORF">Taro_007583</name>
</gene>
<organism evidence="2 3">
    <name type="scientific">Colocasia esculenta</name>
    <name type="common">Wild taro</name>
    <name type="synonym">Arum esculentum</name>
    <dbReference type="NCBI Taxonomy" id="4460"/>
    <lineage>
        <taxon>Eukaryota</taxon>
        <taxon>Viridiplantae</taxon>
        <taxon>Streptophyta</taxon>
        <taxon>Embryophyta</taxon>
        <taxon>Tracheophyta</taxon>
        <taxon>Spermatophyta</taxon>
        <taxon>Magnoliopsida</taxon>
        <taxon>Liliopsida</taxon>
        <taxon>Araceae</taxon>
        <taxon>Aroideae</taxon>
        <taxon>Colocasieae</taxon>
        <taxon>Colocasia</taxon>
    </lineage>
</organism>
<evidence type="ECO:0000256" key="1">
    <source>
        <dbReference type="SAM" id="MobiDB-lite"/>
    </source>
</evidence>
<dbReference type="Proteomes" id="UP000652761">
    <property type="component" value="Unassembled WGS sequence"/>
</dbReference>
<evidence type="ECO:0000313" key="2">
    <source>
        <dbReference type="EMBL" id="MQL75222.1"/>
    </source>
</evidence>
<sequence>SLLGTNAPSSLLGTNAPSSTSPSIICFSLDKESSSTSPGLIYSSLDKESGSASLTSSAACRLLLLYFPSSDSIFRKKSESNCFSYYVQPSWQWRRDLLKDEMSHM</sequence>
<protein>
    <submittedName>
        <fullName evidence="2">Uncharacterized protein</fullName>
    </submittedName>
</protein>
<comment type="caution">
    <text evidence="2">The sequence shown here is derived from an EMBL/GenBank/DDBJ whole genome shotgun (WGS) entry which is preliminary data.</text>
</comment>
<dbReference type="AlphaFoldDB" id="A0A843TRP3"/>
<proteinExistence type="predicted"/>
<feature type="non-terminal residue" evidence="2">
    <location>
        <position position="1"/>
    </location>
</feature>
<reference evidence="2" key="1">
    <citation type="submission" date="2017-07" db="EMBL/GenBank/DDBJ databases">
        <title>Taro Niue Genome Assembly and Annotation.</title>
        <authorList>
            <person name="Atibalentja N."/>
            <person name="Keating K."/>
            <person name="Fields C.J."/>
        </authorList>
    </citation>
    <scope>NUCLEOTIDE SEQUENCE</scope>
    <source>
        <strain evidence="2">Niue_2</strain>
        <tissue evidence="2">Leaf</tissue>
    </source>
</reference>
<feature type="region of interest" description="Disordered" evidence="1">
    <location>
        <begin position="1"/>
        <end position="21"/>
    </location>
</feature>
<accession>A0A843TRP3</accession>
<keyword evidence="3" id="KW-1185">Reference proteome</keyword>
<evidence type="ECO:0000313" key="3">
    <source>
        <dbReference type="Proteomes" id="UP000652761"/>
    </source>
</evidence>
<dbReference type="EMBL" id="NMUH01000241">
    <property type="protein sequence ID" value="MQL75222.1"/>
    <property type="molecule type" value="Genomic_DNA"/>
</dbReference>
<name>A0A843TRP3_COLES</name>